<keyword evidence="1 2" id="KW-0963">Cytoplasm</keyword>
<reference evidence="3 4" key="1">
    <citation type="submission" date="2016-10" db="EMBL/GenBank/DDBJ databases">
        <authorList>
            <person name="de Groot N.N."/>
        </authorList>
    </citation>
    <scope>NUCLEOTIDE SEQUENCE [LARGE SCALE GENOMIC DNA]</scope>
    <source>
        <strain evidence="3 4">DSM 2179</strain>
    </source>
</reference>
<evidence type="ECO:0000313" key="4">
    <source>
        <dbReference type="Proteomes" id="UP000199662"/>
    </source>
</evidence>
<dbReference type="GO" id="GO:0005737">
    <property type="term" value="C:cytoplasm"/>
    <property type="evidence" value="ECO:0007669"/>
    <property type="project" value="UniProtKB-SubCell"/>
</dbReference>
<dbReference type="InterPro" id="IPR009242">
    <property type="entry name" value="DUF896"/>
</dbReference>
<dbReference type="PANTHER" id="PTHR37300">
    <property type="entry name" value="UPF0291 PROTEIN CBO2609/CLC_2481"/>
    <property type="match status" value="1"/>
</dbReference>
<dbReference type="AlphaFoldDB" id="A0A1H6XM50"/>
<comment type="similarity">
    <text evidence="2">Belongs to the UPF0291 family.</text>
</comment>
<name>A0A1H6XM50_9FIRM</name>
<accession>A0A1H6XM50</accession>
<dbReference type="SUPFAM" id="SSF158221">
    <property type="entry name" value="YnzC-like"/>
    <property type="match status" value="1"/>
</dbReference>
<sequence>MITAQLIQRINILAKKKKDSGLSPEETMEQTQLRRIYLDTIRGRLKQSLEQIEIVDDPKHAFTIITEKEDPKILANDTKTKYQH</sequence>
<dbReference type="EMBL" id="FNZK01000005">
    <property type="protein sequence ID" value="SEJ25972.1"/>
    <property type="molecule type" value="Genomic_DNA"/>
</dbReference>
<dbReference type="Gene3D" id="1.10.287.540">
    <property type="entry name" value="Helix hairpin bin"/>
    <property type="match status" value="1"/>
</dbReference>
<evidence type="ECO:0000256" key="2">
    <source>
        <dbReference type="HAMAP-Rule" id="MF_01103"/>
    </source>
</evidence>
<evidence type="ECO:0000256" key="1">
    <source>
        <dbReference type="ARBA" id="ARBA00022490"/>
    </source>
</evidence>
<dbReference type="Pfam" id="PF05979">
    <property type="entry name" value="DUF896"/>
    <property type="match status" value="1"/>
</dbReference>
<gene>
    <name evidence="3" type="ORF">SAMN05660742_10528</name>
</gene>
<proteinExistence type="inferred from homology"/>
<comment type="subcellular location">
    <subcellularLocation>
        <location evidence="2">Cytoplasm</location>
    </subcellularLocation>
</comment>
<dbReference type="RefSeq" id="WP_091830164.1">
    <property type="nucleotide sequence ID" value="NZ_FNZK01000005.1"/>
</dbReference>
<dbReference type="STRING" id="84035.SAMN05660742_10528"/>
<dbReference type="HAMAP" id="MF_01103">
    <property type="entry name" value="UPF0291"/>
    <property type="match status" value="1"/>
</dbReference>
<organism evidence="3 4">
    <name type="scientific">Propionispira arboris</name>
    <dbReference type="NCBI Taxonomy" id="84035"/>
    <lineage>
        <taxon>Bacteria</taxon>
        <taxon>Bacillati</taxon>
        <taxon>Bacillota</taxon>
        <taxon>Negativicutes</taxon>
        <taxon>Selenomonadales</taxon>
        <taxon>Selenomonadaceae</taxon>
        <taxon>Propionispira</taxon>
    </lineage>
</organism>
<dbReference type="PANTHER" id="PTHR37300:SF1">
    <property type="entry name" value="UPF0291 PROTEIN YNZC"/>
    <property type="match status" value="1"/>
</dbReference>
<dbReference type="Proteomes" id="UP000199662">
    <property type="component" value="Unassembled WGS sequence"/>
</dbReference>
<protein>
    <recommendedName>
        <fullName evidence="2">UPF0291 protein SAMN05660742_10528</fullName>
    </recommendedName>
</protein>
<evidence type="ECO:0000313" key="3">
    <source>
        <dbReference type="EMBL" id="SEJ25972.1"/>
    </source>
</evidence>
<keyword evidence="4" id="KW-1185">Reference proteome</keyword>